<protein>
    <submittedName>
        <fullName evidence="1">Uncharacterized protein</fullName>
    </submittedName>
</protein>
<accession>A0A5C3QI72</accession>
<organism evidence="1 2">
    <name type="scientific">Pterulicium gracile</name>
    <dbReference type="NCBI Taxonomy" id="1884261"/>
    <lineage>
        <taxon>Eukaryota</taxon>
        <taxon>Fungi</taxon>
        <taxon>Dikarya</taxon>
        <taxon>Basidiomycota</taxon>
        <taxon>Agaricomycotina</taxon>
        <taxon>Agaricomycetes</taxon>
        <taxon>Agaricomycetidae</taxon>
        <taxon>Agaricales</taxon>
        <taxon>Pleurotineae</taxon>
        <taxon>Pterulaceae</taxon>
        <taxon>Pterulicium</taxon>
    </lineage>
</organism>
<name>A0A5C3QI72_9AGAR</name>
<evidence type="ECO:0000313" key="1">
    <source>
        <dbReference type="EMBL" id="TFL01197.1"/>
    </source>
</evidence>
<reference evidence="1 2" key="1">
    <citation type="journal article" date="2019" name="Nat. Ecol. Evol.">
        <title>Megaphylogeny resolves global patterns of mushroom evolution.</title>
        <authorList>
            <person name="Varga T."/>
            <person name="Krizsan K."/>
            <person name="Foldi C."/>
            <person name="Dima B."/>
            <person name="Sanchez-Garcia M."/>
            <person name="Sanchez-Ramirez S."/>
            <person name="Szollosi G.J."/>
            <person name="Szarkandi J.G."/>
            <person name="Papp V."/>
            <person name="Albert L."/>
            <person name="Andreopoulos W."/>
            <person name="Angelini C."/>
            <person name="Antonin V."/>
            <person name="Barry K.W."/>
            <person name="Bougher N.L."/>
            <person name="Buchanan P."/>
            <person name="Buyck B."/>
            <person name="Bense V."/>
            <person name="Catcheside P."/>
            <person name="Chovatia M."/>
            <person name="Cooper J."/>
            <person name="Damon W."/>
            <person name="Desjardin D."/>
            <person name="Finy P."/>
            <person name="Geml J."/>
            <person name="Haridas S."/>
            <person name="Hughes K."/>
            <person name="Justo A."/>
            <person name="Karasinski D."/>
            <person name="Kautmanova I."/>
            <person name="Kiss B."/>
            <person name="Kocsube S."/>
            <person name="Kotiranta H."/>
            <person name="LaButti K.M."/>
            <person name="Lechner B.E."/>
            <person name="Liimatainen K."/>
            <person name="Lipzen A."/>
            <person name="Lukacs Z."/>
            <person name="Mihaltcheva S."/>
            <person name="Morgado L.N."/>
            <person name="Niskanen T."/>
            <person name="Noordeloos M.E."/>
            <person name="Ohm R.A."/>
            <person name="Ortiz-Santana B."/>
            <person name="Ovrebo C."/>
            <person name="Racz N."/>
            <person name="Riley R."/>
            <person name="Savchenko A."/>
            <person name="Shiryaev A."/>
            <person name="Soop K."/>
            <person name="Spirin V."/>
            <person name="Szebenyi C."/>
            <person name="Tomsovsky M."/>
            <person name="Tulloss R.E."/>
            <person name="Uehling J."/>
            <person name="Grigoriev I.V."/>
            <person name="Vagvolgyi C."/>
            <person name="Papp T."/>
            <person name="Martin F.M."/>
            <person name="Miettinen O."/>
            <person name="Hibbett D.S."/>
            <person name="Nagy L.G."/>
        </authorList>
    </citation>
    <scope>NUCLEOTIDE SEQUENCE [LARGE SCALE GENOMIC DNA]</scope>
    <source>
        <strain evidence="1 2">CBS 309.79</strain>
    </source>
</reference>
<dbReference type="AlphaFoldDB" id="A0A5C3QI72"/>
<proteinExistence type="predicted"/>
<keyword evidence="2" id="KW-1185">Reference proteome</keyword>
<evidence type="ECO:0000313" key="2">
    <source>
        <dbReference type="Proteomes" id="UP000305067"/>
    </source>
</evidence>
<sequence length="157" mass="17712">MPYSETSFLIDHLNVTDTINRLWLSVDRQDWTTIAERVFAKEVIADSTQLIPGSPVETRSSLAQTEWFKASLESTIVVDLPRPSETYNRPSEVKATVTGFNALVKNTKTTLMGAWYELKLVREDTSTASGKNPWRISFVKPQGMWTTENNSGVLDLK</sequence>
<gene>
    <name evidence="1" type="ORF">BDV98DRAFT_593109</name>
</gene>
<dbReference type="Gene3D" id="3.10.450.50">
    <property type="match status" value="1"/>
</dbReference>
<dbReference type="Proteomes" id="UP000305067">
    <property type="component" value="Unassembled WGS sequence"/>
</dbReference>
<dbReference type="OrthoDB" id="5208229at2759"/>
<dbReference type="EMBL" id="ML178825">
    <property type="protein sequence ID" value="TFL01197.1"/>
    <property type="molecule type" value="Genomic_DNA"/>
</dbReference>